<name>A0A0J6YBA1_COCIT</name>
<dbReference type="EMBL" id="DS028095">
    <property type="protein sequence ID" value="KMP04995.1"/>
    <property type="molecule type" value="Genomic_DNA"/>
</dbReference>
<sequence length="206" mass="22484">MEDQQAGNLPLVPCSVSRRGERKKAASRLHKPYELHAKQTLTATIEQAACGAMSNEIPALRVVPEILFSLTTPGTVLQPVPPLDIFRLHLDELFALVCYPALFIRPKTNSTLFALGSRISTPIWLGNRFCHVIFMASPALGNEVEALHMHTEVGEKVANLIWGYPAGPLQTAHPNQSPSTRYAIPTSSVVLTCGCLQIGVRVTTCF</sequence>
<reference evidence="2" key="1">
    <citation type="journal article" date="2010" name="Genome Res.">
        <title>Population genomic sequencing of Coccidioides fungi reveals recent hybridization and transposon control.</title>
        <authorList>
            <person name="Neafsey D.E."/>
            <person name="Barker B.M."/>
            <person name="Sharpton T.J."/>
            <person name="Stajich J.E."/>
            <person name="Park D.J."/>
            <person name="Whiston E."/>
            <person name="Hung C.-Y."/>
            <person name="McMahan C."/>
            <person name="White J."/>
            <person name="Sykes S."/>
            <person name="Heiman D."/>
            <person name="Young S."/>
            <person name="Zeng Q."/>
            <person name="Abouelleil A."/>
            <person name="Aftuck L."/>
            <person name="Bessette D."/>
            <person name="Brown A."/>
            <person name="FitzGerald M."/>
            <person name="Lui A."/>
            <person name="Macdonald J.P."/>
            <person name="Priest M."/>
            <person name="Orbach M.J."/>
            <person name="Galgiani J.N."/>
            <person name="Kirkland T.N."/>
            <person name="Cole G.T."/>
            <person name="Birren B.W."/>
            <person name="Henn M.R."/>
            <person name="Taylor J.W."/>
            <person name="Rounsley S.D."/>
        </authorList>
    </citation>
    <scope>NUCLEOTIDE SEQUENCE [LARGE SCALE GENOMIC DNA]</scope>
    <source>
        <strain evidence="2">RMSCC 2394</strain>
    </source>
</reference>
<dbReference type="Proteomes" id="UP000054565">
    <property type="component" value="Unassembled WGS sequence"/>
</dbReference>
<evidence type="ECO:0000313" key="1">
    <source>
        <dbReference type="EMBL" id="KMP04995.1"/>
    </source>
</evidence>
<protein>
    <submittedName>
        <fullName evidence="1">Uncharacterized protein</fullName>
    </submittedName>
</protein>
<dbReference type="AlphaFoldDB" id="A0A0J6YBA1"/>
<accession>A0A0J6YBA1</accession>
<organism evidence="1 2">
    <name type="scientific">Coccidioides immitis RMSCC 2394</name>
    <dbReference type="NCBI Taxonomy" id="404692"/>
    <lineage>
        <taxon>Eukaryota</taxon>
        <taxon>Fungi</taxon>
        <taxon>Dikarya</taxon>
        <taxon>Ascomycota</taxon>
        <taxon>Pezizomycotina</taxon>
        <taxon>Eurotiomycetes</taxon>
        <taxon>Eurotiomycetidae</taxon>
        <taxon>Onygenales</taxon>
        <taxon>Onygenaceae</taxon>
        <taxon>Coccidioides</taxon>
    </lineage>
</organism>
<gene>
    <name evidence="1" type="ORF">CIRG_04676</name>
</gene>
<proteinExistence type="predicted"/>
<evidence type="ECO:0000313" key="2">
    <source>
        <dbReference type="Proteomes" id="UP000054565"/>
    </source>
</evidence>